<gene>
    <name evidence="1" type="ORF">PI95_013890</name>
</gene>
<dbReference type="Proteomes" id="UP000031549">
    <property type="component" value="Unassembled WGS sequence"/>
</dbReference>
<organism evidence="1 2">
    <name type="scientific">Hassallia byssoidea VB512170</name>
    <dbReference type="NCBI Taxonomy" id="1304833"/>
    <lineage>
        <taxon>Bacteria</taxon>
        <taxon>Bacillati</taxon>
        <taxon>Cyanobacteriota</taxon>
        <taxon>Cyanophyceae</taxon>
        <taxon>Nostocales</taxon>
        <taxon>Tolypothrichaceae</taxon>
        <taxon>Hassallia</taxon>
    </lineage>
</organism>
<sequence length="76" mass="8373">MKAVHSCPELAQGQKNLHATDTNLGETTIRIASSSIKYQAKSAAQSIKRHFRCQAVSFDCANFQFVVACSRIKLCL</sequence>
<reference evidence="1 2" key="1">
    <citation type="journal article" date="2015" name="Genome Announc.">
        <title>Draft Genome Sequence of Cyanobacterium Hassallia byssoidea Strain VB512170, Isolated from Monuments in India.</title>
        <authorList>
            <person name="Singh D."/>
            <person name="Chandrababunaidu M.M."/>
            <person name="Panda A."/>
            <person name="Sen D."/>
            <person name="Bhattacharyya S."/>
            <person name="Adhikary S.P."/>
            <person name="Tripathy S."/>
        </authorList>
    </citation>
    <scope>NUCLEOTIDE SEQUENCE [LARGE SCALE GENOMIC DNA]</scope>
    <source>
        <strain evidence="1 2">VB512170</strain>
    </source>
</reference>
<protein>
    <submittedName>
        <fullName evidence="1">Uncharacterized protein</fullName>
    </submittedName>
</protein>
<evidence type="ECO:0000313" key="1">
    <source>
        <dbReference type="EMBL" id="NEU73623.1"/>
    </source>
</evidence>
<dbReference type="RefSeq" id="WP_163518880.1">
    <property type="nucleotide sequence ID" value="NZ_JTCM02000026.1"/>
</dbReference>
<keyword evidence="2" id="KW-1185">Reference proteome</keyword>
<name>A0A846H971_9CYAN</name>
<comment type="caution">
    <text evidence="1">The sequence shown here is derived from an EMBL/GenBank/DDBJ whole genome shotgun (WGS) entry which is preliminary data.</text>
</comment>
<evidence type="ECO:0000313" key="2">
    <source>
        <dbReference type="Proteomes" id="UP000031549"/>
    </source>
</evidence>
<accession>A0A846H971</accession>
<dbReference type="EMBL" id="JTCM02000026">
    <property type="protein sequence ID" value="NEU73623.1"/>
    <property type="molecule type" value="Genomic_DNA"/>
</dbReference>
<proteinExistence type="predicted"/>
<dbReference type="AlphaFoldDB" id="A0A846H971"/>